<evidence type="ECO:0000256" key="3">
    <source>
        <dbReference type="ARBA" id="ARBA00022989"/>
    </source>
</evidence>
<evidence type="ECO:0000313" key="8">
    <source>
        <dbReference type="EMBL" id="KAL1884584.1"/>
    </source>
</evidence>
<dbReference type="Gene3D" id="1.20.1720.10">
    <property type="entry name" value="Multidrug resistance protein D"/>
    <property type="match status" value="1"/>
</dbReference>
<evidence type="ECO:0000256" key="4">
    <source>
        <dbReference type="ARBA" id="ARBA00023136"/>
    </source>
</evidence>
<feature type="transmembrane region" description="Helical" evidence="6">
    <location>
        <begin position="258"/>
        <end position="279"/>
    </location>
</feature>
<evidence type="ECO:0000256" key="2">
    <source>
        <dbReference type="ARBA" id="ARBA00022692"/>
    </source>
</evidence>
<evidence type="ECO:0000313" key="9">
    <source>
        <dbReference type="Proteomes" id="UP001583193"/>
    </source>
</evidence>
<dbReference type="Proteomes" id="UP001583193">
    <property type="component" value="Unassembled WGS sequence"/>
</dbReference>
<dbReference type="PANTHER" id="PTHR23501">
    <property type="entry name" value="MAJOR FACILITATOR SUPERFAMILY"/>
    <property type="match status" value="1"/>
</dbReference>
<evidence type="ECO:0000256" key="6">
    <source>
        <dbReference type="SAM" id="Phobius"/>
    </source>
</evidence>
<dbReference type="PROSITE" id="PS50850">
    <property type="entry name" value="MFS"/>
    <property type="match status" value="1"/>
</dbReference>
<dbReference type="Pfam" id="PF07690">
    <property type="entry name" value="MFS_1"/>
    <property type="match status" value="1"/>
</dbReference>
<feature type="transmembrane region" description="Helical" evidence="6">
    <location>
        <begin position="333"/>
        <end position="354"/>
    </location>
</feature>
<dbReference type="InterPro" id="IPR011701">
    <property type="entry name" value="MFS"/>
</dbReference>
<evidence type="ECO:0000256" key="1">
    <source>
        <dbReference type="ARBA" id="ARBA00004141"/>
    </source>
</evidence>
<keyword evidence="3 6" id="KW-1133">Transmembrane helix</keyword>
<keyword evidence="4 6" id="KW-0472">Membrane</keyword>
<keyword evidence="2 6" id="KW-0812">Transmembrane</keyword>
<feature type="transmembrane region" description="Helical" evidence="6">
    <location>
        <begin position="217"/>
        <end position="237"/>
    </location>
</feature>
<feature type="compositionally biased region" description="Polar residues" evidence="5">
    <location>
        <begin position="560"/>
        <end position="572"/>
    </location>
</feature>
<organism evidence="8 9">
    <name type="scientific">Paecilomyces lecythidis</name>
    <dbReference type="NCBI Taxonomy" id="3004212"/>
    <lineage>
        <taxon>Eukaryota</taxon>
        <taxon>Fungi</taxon>
        <taxon>Dikarya</taxon>
        <taxon>Ascomycota</taxon>
        <taxon>Pezizomycotina</taxon>
        <taxon>Eurotiomycetes</taxon>
        <taxon>Eurotiomycetidae</taxon>
        <taxon>Eurotiales</taxon>
        <taxon>Thermoascaceae</taxon>
        <taxon>Paecilomyces</taxon>
    </lineage>
</organism>
<reference evidence="8 9" key="1">
    <citation type="journal article" date="2024" name="IMA Fungus">
        <title>IMA Genome - F19 : A genome assembly and annotation guide to empower mycologists, including annotated draft genome sequences of Ceratocystis pirilliformis, Diaporthe australafricana, Fusarium ophioides, Paecilomyces lecythidis, and Sporothrix stenoceras.</title>
        <authorList>
            <person name="Aylward J."/>
            <person name="Wilson A.M."/>
            <person name="Visagie C.M."/>
            <person name="Spraker J."/>
            <person name="Barnes I."/>
            <person name="Buitendag C."/>
            <person name="Ceriani C."/>
            <person name="Del Mar Angel L."/>
            <person name="du Plessis D."/>
            <person name="Fuchs T."/>
            <person name="Gasser K."/>
            <person name="Kramer D."/>
            <person name="Li W."/>
            <person name="Munsamy K."/>
            <person name="Piso A."/>
            <person name="Price J.L."/>
            <person name="Sonnekus B."/>
            <person name="Thomas C."/>
            <person name="van der Nest A."/>
            <person name="van Dijk A."/>
            <person name="van Heerden A."/>
            <person name="van Vuuren N."/>
            <person name="Yilmaz N."/>
            <person name="Duong T.A."/>
            <person name="van der Merwe N.A."/>
            <person name="Wingfield M.J."/>
            <person name="Wingfield B.D."/>
        </authorList>
    </citation>
    <scope>NUCLEOTIDE SEQUENCE [LARGE SCALE GENOMIC DNA]</scope>
    <source>
        <strain evidence="8 9">CMW 18167</strain>
    </source>
</reference>
<dbReference type="PANTHER" id="PTHR23501:SF199">
    <property type="entry name" value="MFS EFFLUX TRANSPORTER INPD-RELATED"/>
    <property type="match status" value="1"/>
</dbReference>
<feature type="transmembrane region" description="Helical" evidence="6">
    <location>
        <begin position="420"/>
        <end position="438"/>
    </location>
</feature>
<feature type="domain" description="Major facilitator superfamily (MFS) profile" evidence="7">
    <location>
        <begin position="64"/>
        <end position="558"/>
    </location>
</feature>
<gene>
    <name evidence="8" type="ORF">Plec18167_002174</name>
</gene>
<dbReference type="InterPro" id="IPR036259">
    <property type="entry name" value="MFS_trans_sf"/>
</dbReference>
<dbReference type="CDD" id="cd17502">
    <property type="entry name" value="MFS_Azr1_MDR_like"/>
    <property type="match status" value="1"/>
</dbReference>
<feature type="transmembrane region" description="Helical" evidence="6">
    <location>
        <begin position="369"/>
        <end position="386"/>
    </location>
</feature>
<sequence>MAIDTSTQRSNDEVNSSSFPLTPLGSEDHERSTTEQTTASQPEDENEEENEEKFYTTGIRLFFLLTALLVSVFCEALDETIIATAIPRISDYFNILTDVGWYGSAYLLTDCAFQLFFGKLYQILPLRWVFMSSLFLFEVGSLVSAIAPTSRALIVGRAFAGLGAAGLTSGALNIMAHTTPVRWRPLFTSLIGAVYGIASVAGPLIGGAFAQTVTWRWNFYINLPIGGAAALILTITLRKLPPSARGQRLPFWQTLQRLDPIGTISFVTSIICLLIALQWGGTRYPWSSGRVIALLVMFGILLVVFIISQMLLAPNNATIPLSIVRNRNMAFGAWFAFCQGAAFNLFIFYLPLYFQTVKNATPIRSGVDYLPLILVNTIAILLSGILTTKIGYYMPWIWLSSIIMPIGAGLLTLLKVNSNAGHWVGYQLLFAIGSGFGLQQPFVTAQAVLPLEQISTGTALMLFAQLAGGAIFVSVAETVFAGELVTRIKAMGLTGLDAEQLISVGATEFRSLVPADHLHQVLEAYNASLVRAYRVGLIMACLSVIGPLGMEWVNVKKTKASSPGDTQPTSNRKGPENNQED</sequence>
<dbReference type="EMBL" id="JAVDPF010000004">
    <property type="protein sequence ID" value="KAL1884584.1"/>
    <property type="molecule type" value="Genomic_DNA"/>
</dbReference>
<feature type="transmembrane region" description="Helical" evidence="6">
    <location>
        <begin position="129"/>
        <end position="148"/>
    </location>
</feature>
<accession>A0ABR3YAV5</accession>
<dbReference type="Gene3D" id="1.20.1250.20">
    <property type="entry name" value="MFS general substrate transporter like domains"/>
    <property type="match status" value="1"/>
</dbReference>
<feature type="compositionally biased region" description="Polar residues" evidence="5">
    <location>
        <begin position="1"/>
        <end position="20"/>
    </location>
</feature>
<name>A0ABR3YAV5_9EURO</name>
<feature type="transmembrane region" description="Helical" evidence="6">
    <location>
        <begin position="459"/>
        <end position="481"/>
    </location>
</feature>
<comment type="subcellular location">
    <subcellularLocation>
        <location evidence="1">Membrane</location>
        <topology evidence="1">Multi-pass membrane protein</topology>
    </subcellularLocation>
</comment>
<feature type="transmembrane region" description="Helical" evidence="6">
    <location>
        <begin position="61"/>
        <end position="87"/>
    </location>
</feature>
<feature type="transmembrane region" description="Helical" evidence="6">
    <location>
        <begin position="154"/>
        <end position="174"/>
    </location>
</feature>
<protein>
    <recommendedName>
        <fullName evidence="7">Major facilitator superfamily (MFS) profile domain-containing protein</fullName>
    </recommendedName>
</protein>
<feature type="region of interest" description="Disordered" evidence="5">
    <location>
        <begin position="558"/>
        <end position="581"/>
    </location>
</feature>
<feature type="transmembrane region" description="Helical" evidence="6">
    <location>
        <begin position="291"/>
        <end position="312"/>
    </location>
</feature>
<feature type="region of interest" description="Disordered" evidence="5">
    <location>
        <begin position="1"/>
        <end position="50"/>
    </location>
</feature>
<feature type="transmembrane region" description="Helical" evidence="6">
    <location>
        <begin position="186"/>
        <end position="205"/>
    </location>
</feature>
<dbReference type="InterPro" id="IPR020846">
    <property type="entry name" value="MFS_dom"/>
</dbReference>
<keyword evidence="9" id="KW-1185">Reference proteome</keyword>
<evidence type="ECO:0000256" key="5">
    <source>
        <dbReference type="SAM" id="MobiDB-lite"/>
    </source>
</evidence>
<dbReference type="PRINTS" id="PR01036">
    <property type="entry name" value="TCRTETB"/>
</dbReference>
<proteinExistence type="predicted"/>
<feature type="transmembrane region" description="Helical" evidence="6">
    <location>
        <begin position="393"/>
        <end position="414"/>
    </location>
</feature>
<comment type="caution">
    <text evidence="8">The sequence shown here is derived from an EMBL/GenBank/DDBJ whole genome shotgun (WGS) entry which is preliminary data.</text>
</comment>
<evidence type="ECO:0000259" key="7">
    <source>
        <dbReference type="PROSITE" id="PS50850"/>
    </source>
</evidence>
<dbReference type="SUPFAM" id="SSF103473">
    <property type="entry name" value="MFS general substrate transporter"/>
    <property type="match status" value="1"/>
</dbReference>